<dbReference type="Pfam" id="PF01230">
    <property type="entry name" value="HIT"/>
    <property type="match status" value="1"/>
</dbReference>
<dbReference type="InterPro" id="IPR001937">
    <property type="entry name" value="GalP_UDPtransf1"/>
</dbReference>
<dbReference type="GO" id="GO:0008270">
    <property type="term" value="F:zinc ion binding"/>
    <property type="evidence" value="ECO:0007669"/>
    <property type="project" value="InterPro"/>
</dbReference>
<dbReference type="EMBL" id="BARV01007951">
    <property type="protein sequence ID" value="GAI14790.1"/>
    <property type="molecule type" value="Genomic_DNA"/>
</dbReference>
<proteinExistence type="predicted"/>
<dbReference type="Pfam" id="PF01087">
    <property type="entry name" value="GalP_UDP_transf"/>
    <property type="match status" value="1"/>
</dbReference>
<dbReference type="InterPro" id="IPR011146">
    <property type="entry name" value="HIT-like"/>
</dbReference>
<dbReference type="InterPro" id="IPR005849">
    <property type="entry name" value="GalP_Utransf_N"/>
</dbReference>
<dbReference type="InterPro" id="IPR036265">
    <property type="entry name" value="HIT-like_sf"/>
</dbReference>
<protein>
    <submittedName>
        <fullName evidence="6">Uncharacterized protein</fullName>
    </submittedName>
</protein>
<evidence type="ECO:0000259" key="4">
    <source>
        <dbReference type="Pfam" id="PF01087"/>
    </source>
</evidence>
<gene>
    <name evidence="6" type="ORF">S06H3_16100</name>
</gene>
<feature type="domain" description="HIT" evidence="5">
    <location>
        <begin position="220"/>
        <end position="306"/>
    </location>
</feature>
<evidence type="ECO:0000259" key="5">
    <source>
        <dbReference type="Pfam" id="PF01230"/>
    </source>
</evidence>
<dbReference type="AlphaFoldDB" id="X1MJA0"/>
<evidence type="ECO:0000256" key="1">
    <source>
        <dbReference type="ARBA" id="ARBA00022679"/>
    </source>
</evidence>
<accession>X1MJA0</accession>
<name>X1MJA0_9ZZZZ</name>
<dbReference type="SUPFAM" id="SSF54197">
    <property type="entry name" value="HIT-like"/>
    <property type="match status" value="2"/>
</dbReference>
<dbReference type="PANTHER" id="PTHR42763">
    <property type="entry name" value="ADP-GLUCOSE PHOSPHORYLASE"/>
    <property type="match status" value="1"/>
</dbReference>
<evidence type="ECO:0000256" key="3">
    <source>
        <dbReference type="ARBA" id="ARBA00023277"/>
    </source>
</evidence>
<dbReference type="InterPro" id="IPR053177">
    <property type="entry name" value="ADP-glucose_phosphorylase"/>
</dbReference>
<evidence type="ECO:0000256" key="2">
    <source>
        <dbReference type="ARBA" id="ARBA00022695"/>
    </source>
</evidence>
<reference evidence="6" key="1">
    <citation type="journal article" date="2014" name="Front. Microbiol.">
        <title>High frequency of phylogenetically diverse reductive dehalogenase-homologous genes in deep subseafloor sedimentary metagenomes.</title>
        <authorList>
            <person name="Kawai M."/>
            <person name="Futagami T."/>
            <person name="Toyoda A."/>
            <person name="Takaki Y."/>
            <person name="Nishi S."/>
            <person name="Hori S."/>
            <person name="Arai W."/>
            <person name="Tsubouchi T."/>
            <person name="Morono Y."/>
            <person name="Uchiyama I."/>
            <person name="Ito T."/>
            <person name="Fujiyama A."/>
            <person name="Inagaki F."/>
            <person name="Takami H."/>
        </authorList>
    </citation>
    <scope>NUCLEOTIDE SEQUENCE</scope>
    <source>
        <strain evidence="6">Expedition CK06-06</strain>
    </source>
</reference>
<organism evidence="6">
    <name type="scientific">marine sediment metagenome</name>
    <dbReference type="NCBI Taxonomy" id="412755"/>
    <lineage>
        <taxon>unclassified sequences</taxon>
        <taxon>metagenomes</taxon>
        <taxon>ecological metagenomes</taxon>
    </lineage>
</organism>
<dbReference type="GO" id="GO:0008108">
    <property type="term" value="F:UDP-glucose:hexose-1-phosphate uridylyltransferase activity"/>
    <property type="evidence" value="ECO:0007669"/>
    <property type="project" value="InterPro"/>
</dbReference>
<keyword evidence="1" id="KW-0808">Transferase</keyword>
<keyword evidence="2" id="KW-0548">Nucleotidyltransferase</keyword>
<evidence type="ECO:0000313" key="6">
    <source>
        <dbReference type="EMBL" id="GAI14790.1"/>
    </source>
</evidence>
<dbReference type="Gene3D" id="3.30.428.10">
    <property type="entry name" value="HIT-like"/>
    <property type="match status" value="2"/>
</dbReference>
<sequence length="342" mass="40071">MKDKKAKFPSELRFNLISKDWIVIATGRARRPETFKEEEREDTKEPRKTCPFCHIETQETPTLILVKGKKIALEKEIPKDWTTIVIPNKFPAVLPGESLNERAEGPYQLMDGVGFHEIVVTRDHQKDISRLKREEVKEVIDAYQERYLEFMNEKFVNYVSIFHNHGAKAGASIVHPHSQIMAIPVTDPDIENSLVSSRRYWDIHQKCLHCEMLRWDREDGRRVVFENEHFLALCPFASRMAFQIRIYPKTHLSYFERISEKQKLSLGEVLQVALQKLRKALRHPAYNFYLRTSPCDGKDHSHYHWHFEILPRTGIQAGFEFGAGIEISTIEPERAAEYLRKQ</sequence>
<keyword evidence="3" id="KW-0119">Carbohydrate metabolism</keyword>
<feature type="domain" description="Galactose-1-phosphate uridyl transferase N-terminal" evidence="4">
    <location>
        <begin position="9"/>
        <end position="182"/>
    </location>
</feature>
<comment type="caution">
    <text evidence="6">The sequence shown here is derived from an EMBL/GenBank/DDBJ whole genome shotgun (WGS) entry which is preliminary data.</text>
</comment>
<dbReference type="GO" id="GO:0006012">
    <property type="term" value="P:galactose metabolic process"/>
    <property type="evidence" value="ECO:0007669"/>
    <property type="project" value="InterPro"/>
</dbReference>
<dbReference type="PANTHER" id="PTHR42763:SF2">
    <property type="entry name" value="ADP-GLUCOSE PHOSPHORYLASE"/>
    <property type="match status" value="1"/>
</dbReference>
<dbReference type="NCBIfam" id="TIGR00209">
    <property type="entry name" value="galT_1"/>
    <property type="match status" value="1"/>
</dbReference>
<dbReference type="PIRSF" id="PIRSF000808">
    <property type="entry name" value="GalT"/>
    <property type="match status" value="1"/>
</dbReference>